<dbReference type="FunFam" id="3.20.20.30:FF:000002">
    <property type="entry name" value="LLM class flavin-dependent oxidoreductase"/>
    <property type="match status" value="1"/>
</dbReference>
<proteinExistence type="predicted"/>
<dbReference type="GO" id="GO:0016705">
    <property type="term" value="F:oxidoreductase activity, acting on paired donors, with incorporation or reduction of molecular oxygen"/>
    <property type="evidence" value="ECO:0007669"/>
    <property type="project" value="InterPro"/>
</dbReference>
<feature type="domain" description="Luciferase-like" evidence="3">
    <location>
        <begin position="20"/>
        <end position="298"/>
    </location>
</feature>
<dbReference type="PANTHER" id="PTHR30137:SF6">
    <property type="entry name" value="LUCIFERASE-LIKE MONOOXYGENASE"/>
    <property type="match status" value="1"/>
</dbReference>
<dbReference type="SUPFAM" id="SSF51679">
    <property type="entry name" value="Bacterial luciferase-like"/>
    <property type="match status" value="1"/>
</dbReference>
<evidence type="ECO:0000313" key="5">
    <source>
        <dbReference type="Proteomes" id="UP000283087"/>
    </source>
</evidence>
<organism evidence="4 5">
    <name type="scientific">Amphritea opalescens</name>
    <dbReference type="NCBI Taxonomy" id="2490544"/>
    <lineage>
        <taxon>Bacteria</taxon>
        <taxon>Pseudomonadati</taxon>
        <taxon>Pseudomonadota</taxon>
        <taxon>Gammaproteobacteria</taxon>
        <taxon>Oceanospirillales</taxon>
        <taxon>Oceanospirillaceae</taxon>
        <taxon>Amphritea</taxon>
    </lineage>
</organism>
<accession>A0A430KN77</accession>
<dbReference type="PANTHER" id="PTHR30137">
    <property type="entry name" value="LUCIFERASE-LIKE MONOOXYGENASE"/>
    <property type="match status" value="1"/>
</dbReference>
<dbReference type="AlphaFoldDB" id="A0A430KN77"/>
<evidence type="ECO:0000313" key="4">
    <source>
        <dbReference type="EMBL" id="RTE64930.1"/>
    </source>
</evidence>
<evidence type="ECO:0000256" key="1">
    <source>
        <dbReference type="ARBA" id="ARBA00007789"/>
    </source>
</evidence>
<dbReference type="RefSeq" id="WP_126159430.1">
    <property type="nucleotide sequence ID" value="NZ_RQXW01000015.1"/>
</dbReference>
<dbReference type="InterPro" id="IPR036661">
    <property type="entry name" value="Luciferase-like_sf"/>
</dbReference>
<protein>
    <recommendedName>
        <fullName evidence="2">Luciferase-like monooxygenase</fullName>
    </recommendedName>
</protein>
<dbReference type="InterPro" id="IPR019949">
    <property type="entry name" value="CmoO-like"/>
</dbReference>
<gene>
    <name evidence="4" type="ORF">EH243_14730</name>
</gene>
<dbReference type="EMBL" id="RQXW01000015">
    <property type="protein sequence ID" value="RTE64930.1"/>
    <property type="molecule type" value="Genomic_DNA"/>
</dbReference>
<dbReference type="Pfam" id="PF00296">
    <property type="entry name" value="Bac_luciferase"/>
    <property type="match status" value="1"/>
</dbReference>
<dbReference type="OrthoDB" id="9780518at2"/>
<name>A0A430KN77_9GAMM</name>
<evidence type="ECO:0000259" key="3">
    <source>
        <dbReference type="Pfam" id="PF00296"/>
    </source>
</evidence>
<keyword evidence="5" id="KW-1185">Reference proteome</keyword>
<dbReference type="InterPro" id="IPR050766">
    <property type="entry name" value="Bact_Lucif_Oxidored"/>
</dbReference>
<dbReference type="Gene3D" id="3.20.20.30">
    <property type="entry name" value="Luciferase-like domain"/>
    <property type="match status" value="1"/>
</dbReference>
<dbReference type="GO" id="GO:0005829">
    <property type="term" value="C:cytosol"/>
    <property type="evidence" value="ECO:0007669"/>
    <property type="project" value="TreeGrafter"/>
</dbReference>
<dbReference type="NCBIfam" id="TIGR03558">
    <property type="entry name" value="oxido_grp_1"/>
    <property type="match status" value="1"/>
</dbReference>
<reference evidence="4 5" key="1">
    <citation type="submission" date="2018-11" db="EMBL/GenBank/DDBJ databases">
        <title>The draft genome sequence of Amphritea opalescens ANRC-JH13T.</title>
        <authorList>
            <person name="Fang Z."/>
            <person name="Zhang Y."/>
            <person name="Han X."/>
        </authorList>
    </citation>
    <scope>NUCLEOTIDE SEQUENCE [LARGE SCALE GENOMIC DNA]</scope>
    <source>
        <strain evidence="4 5">ANRC-JH13</strain>
    </source>
</reference>
<dbReference type="InterPro" id="IPR011251">
    <property type="entry name" value="Luciferase-like_dom"/>
</dbReference>
<comment type="caution">
    <text evidence="4">The sequence shown here is derived from an EMBL/GenBank/DDBJ whole genome shotgun (WGS) entry which is preliminary data.</text>
</comment>
<sequence>MNKIHNMPFSMLELAPMLLGETAEQTLTRMLDCARHADACGLNRYWLAEHHNMEGIASSATSVLIGAVASVTQNIRVGSGGIMLPNHPPLVIAEQFGTLDALYPGRIDLGLGRAPGTDPLTSRALRRDDMRAEHFPDEVAELQRLLGPKDPAARVRAVPGEGSNVDIWLLGSSLFSAQLAAEKGLPYAFAAHFAPRLAHQAASLYRARFKPSSVLAQPYFMLCVPLIAANTDEEAAFISTSSKQRVLALLRGGALWLKEPVESMDDLWNSQEKASVEAFLGLSVVGGAETIQTKLEDLATEFKVDEFMFTNDIYDQEKRKAALSIVASLF</sequence>
<dbReference type="CDD" id="cd00347">
    <property type="entry name" value="Flavin_utilizing_monoxygenases"/>
    <property type="match status" value="1"/>
</dbReference>
<comment type="similarity">
    <text evidence="1">To bacterial alkanal monooxygenase alpha and beta chains.</text>
</comment>
<dbReference type="Proteomes" id="UP000283087">
    <property type="component" value="Unassembled WGS sequence"/>
</dbReference>
<evidence type="ECO:0000256" key="2">
    <source>
        <dbReference type="ARBA" id="ARBA00074555"/>
    </source>
</evidence>